<proteinExistence type="predicted"/>
<dbReference type="EMBL" id="FZOA01000006">
    <property type="protein sequence ID" value="SNR89384.1"/>
    <property type="molecule type" value="Genomic_DNA"/>
</dbReference>
<organism evidence="2 3">
    <name type="scientific">Methylobacillus rhizosphaerae</name>
    <dbReference type="NCBI Taxonomy" id="551994"/>
    <lineage>
        <taxon>Bacteria</taxon>
        <taxon>Pseudomonadati</taxon>
        <taxon>Pseudomonadota</taxon>
        <taxon>Betaproteobacteria</taxon>
        <taxon>Nitrosomonadales</taxon>
        <taxon>Methylophilaceae</taxon>
        <taxon>Methylobacillus</taxon>
    </lineage>
</organism>
<evidence type="ECO:0000256" key="1">
    <source>
        <dbReference type="ARBA" id="ARBA00022649"/>
    </source>
</evidence>
<protein>
    <submittedName>
        <fullName evidence="2">Plasmid stabilization system protein ParE</fullName>
    </submittedName>
</protein>
<dbReference type="InterPro" id="IPR007712">
    <property type="entry name" value="RelE/ParE_toxin"/>
</dbReference>
<name>A0A239A2Z3_9PROT</name>
<keyword evidence="1" id="KW-1277">Toxin-antitoxin system</keyword>
<evidence type="ECO:0000313" key="3">
    <source>
        <dbReference type="Proteomes" id="UP000198305"/>
    </source>
</evidence>
<dbReference type="Pfam" id="PF05016">
    <property type="entry name" value="ParE_toxin"/>
    <property type="match status" value="1"/>
</dbReference>
<gene>
    <name evidence="2" type="ORF">SAMN05192560_1627</name>
</gene>
<accession>A0A239A2Z3</accession>
<dbReference type="OrthoDB" id="121597at2"/>
<dbReference type="AlphaFoldDB" id="A0A239A2Z3"/>
<sequence>MTSIVYSSAALEDSERLVDFLLEQSSEWAVATFDIIDHGISLLALHPNIGHPISGTELKELVISRGRSGYIALYEFDPLTDQVLILAIRHQRELE</sequence>
<keyword evidence="3" id="KW-1185">Reference proteome</keyword>
<dbReference type="InterPro" id="IPR035093">
    <property type="entry name" value="RelE/ParE_toxin_dom_sf"/>
</dbReference>
<dbReference type="Proteomes" id="UP000198305">
    <property type="component" value="Unassembled WGS sequence"/>
</dbReference>
<dbReference type="RefSeq" id="WP_089375722.1">
    <property type="nucleotide sequence ID" value="NZ_FZOA01000006.1"/>
</dbReference>
<reference evidence="3" key="1">
    <citation type="submission" date="2017-06" db="EMBL/GenBank/DDBJ databases">
        <authorList>
            <person name="Varghese N."/>
            <person name="Submissions S."/>
        </authorList>
    </citation>
    <scope>NUCLEOTIDE SEQUENCE [LARGE SCALE GENOMIC DNA]</scope>
    <source>
        <strain evidence="3">Ca-68</strain>
    </source>
</reference>
<evidence type="ECO:0000313" key="2">
    <source>
        <dbReference type="EMBL" id="SNR89384.1"/>
    </source>
</evidence>
<dbReference type="Gene3D" id="3.30.2310.20">
    <property type="entry name" value="RelE-like"/>
    <property type="match status" value="1"/>
</dbReference>